<accession>A0A375CJ44</accession>
<dbReference type="AlphaFoldDB" id="A0A375CJ44"/>
<dbReference type="EMBL" id="OFSN01000019">
    <property type="protein sequence ID" value="SOY71779.1"/>
    <property type="molecule type" value="Genomic_DNA"/>
</dbReference>
<feature type="region of interest" description="Disordered" evidence="1">
    <location>
        <begin position="38"/>
        <end position="58"/>
    </location>
</feature>
<gene>
    <name evidence="2" type="ORF">CBM2586_B130499</name>
</gene>
<reference evidence="2" key="1">
    <citation type="submission" date="2018-01" db="EMBL/GenBank/DDBJ databases">
        <authorList>
            <person name="Clerissi C."/>
        </authorList>
    </citation>
    <scope>NUCLEOTIDE SEQUENCE</scope>
    <source>
        <strain evidence="2">Cupriavidus taiwanensis LMG 19430</strain>
    </source>
</reference>
<organism evidence="2">
    <name type="scientific">Cupriavidus taiwanensis</name>
    <dbReference type="NCBI Taxonomy" id="164546"/>
    <lineage>
        <taxon>Bacteria</taxon>
        <taxon>Pseudomonadati</taxon>
        <taxon>Pseudomonadota</taxon>
        <taxon>Betaproteobacteria</taxon>
        <taxon>Burkholderiales</taxon>
        <taxon>Burkholderiaceae</taxon>
        <taxon>Cupriavidus</taxon>
    </lineage>
</organism>
<evidence type="ECO:0000256" key="1">
    <source>
        <dbReference type="SAM" id="MobiDB-lite"/>
    </source>
</evidence>
<name>A0A375CJ44_9BURK</name>
<sequence length="72" mass="8049">MTPISPLIRDWLLRRFRIATTEVAAEITAQGQLTIEHFDSSSPTMPSRDYQGSGTTERVRHAAQEIADVHAI</sequence>
<dbReference type="Proteomes" id="UP000257016">
    <property type="component" value="Unassembled WGS sequence"/>
</dbReference>
<proteinExistence type="predicted"/>
<protein>
    <submittedName>
        <fullName evidence="2">Uncharacterized protein</fullName>
    </submittedName>
</protein>
<comment type="caution">
    <text evidence="2">The sequence shown here is derived from an EMBL/GenBank/DDBJ whole genome shotgun (WGS) entry which is preliminary data.</text>
</comment>
<evidence type="ECO:0000313" key="2">
    <source>
        <dbReference type="EMBL" id="SOY71779.1"/>
    </source>
</evidence>
<feature type="compositionally biased region" description="Polar residues" evidence="1">
    <location>
        <begin position="40"/>
        <end position="56"/>
    </location>
</feature>